<dbReference type="Proteomes" id="UP000197138">
    <property type="component" value="Unassembled WGS sequence"/>
</dbReference>
<evidence type="ECO:0000313" key="3">
    <source>
        <dbReference type="Proteomes" id="UP000197138"/>
    </source>
</evidence>
<evidence type="ECO:0000256" key="1">
    <source>
        <dbReference type="SAM" id="MobiDB-lite"/>
    </source>
</evidence>
<organism evidence="2 3">
    <name type="scientific">Punica granatum</name>
    <name type="common">Pomegranate</name>
    <dbReference type="NCBI Taxonomy" id="22663"/>
    <lineage>
        <taxon>Eukaryota</taxon>
        <taxon>Viridiplantae</taxon>
        <taxon>Streptophyta</taxon>
        <taxon>Embryophyta</taxon>
        <taxon>Tracheophyta</taxon>
        <taxon>Spermatophyta</taxon>
        <taxon>Magnoliopsida</taxon>
        <taxon>eudicotyledons</taxon>
        <taxon>Gunneridae</taxon>
        <taxon>Pentapetalae</taxon>
        <taxon>rosids</taxon>
        <taxon>malvids</taxon>
        <taxon>Myrtales</taxon>
        <taxon>Lythraceae</taxon>
        <taxon>Punica</taxon>
    </lineage>
</organism>
<accession>A0A218XNH4</accession>
<evidence type="ECO:0000313" key="2">
    <source>
        <dbReference type="EMBL" id="OWM86328.1"/>
    </source>
</evidence>
<gene>
    <name evidence="2" type="ORF">CDL15_Pgr020636</name>
</gene>
<comment type="caution">
    <text evidence="2">The sequence shown here is derived from an EMBL/GenBank/DDBJ whole genome shotgun (WGS) entry which is preliminary data.</text>
</comment>
<reference evidence="3" key="1">
    <citation type="journal article" date="2017" name="Plant J.">
        <title>The pomegranate (Punica granatum L.) genome and the genomics of punicalagin biosynthesis.</title>
        <authorList>
            <person name="Qin G."/>
            <person name="Xu C."/>
            <person name="Ming R."/>
            <person name="Tang H."/>
            <person name="Guyot R."/>
            <person name="Kramer E.M."/>
            <person name="Hu Y."/>
            <person name="Yi X."/>
            <person name="Qi Y."/>
            <person name="Xu X."/>
            <person name="Gao Z."/>
            <person name="Pan H."/>
            <person name="Jian J."/>
            <person name="Tian Y."/>
            <person name="Yue Z."/>
            <person name="Xu Y."/>
        </authorList>
    </citation>
    <scope>NUCLEOTIDE SEQUENCE [LARGE SCALE GENOMIC DNA]</scope>
    <source>
        <strain evidence="3">cv. Dabenzi</strain>
    </source>
</reference>
<protein>
    <submittedName>
        <fullName evidence="2">Uncharacterized protein</fullName>
    </submittedName>
</protein>
<sequence>MQGRSPMLGRSPKVRPKSKSEAAAQCSKCRAKARHGAEVQKWGCSPKVGLKPDAVNAGLNPDGGHKPKGGAEAQKWGRNPMQ</sequence>
<dbReference type="AlphaFoldDB" id="A0A218XNH4"/>
<dbReference type="EMBL" id="MTKT01001086">
    <property type="protein sequence ID" value="OWM86328.1"/>
    <property type="molecule type" value="Genomic_DNA"/>
</dbReference>
<feature type="region of interest" description="Disordered" evidence="1">
    <location>
        <begin position="1"/>
        <end position="82"/>
    </location>
</feature>
<name>A0A218XNH4_PUNGR</name>
<proteinExistence type="predicted"/>